<keyword evidence="1" id="KW-0677">Repeat</keyword>
<feature type="transmembrane region" description="Helical" evidence="4">
    <location>
        <begin position="1680"/>
        <end position="1708"/>
    </location>
</feature>
<accession>A0A485KGL6</accession>
<feature type="transmembrane region" description="Helical" evidence="4">
    <location>
        <begin position="1481"/>
        <end position="1504"/>
    </location>
</feature>
<dbReference type="EMBL" id="VJMH01001094">
    <property type="protein sequence ID" value="KAF0713230.1"/>
    <property type="molecule type" value="Genomic_DNA"/>
</dbReference>
<organism evidence="6 7">
    <name type="scientific">Aphanomyces stellatus</name>
    <dbReference type="NCBI Taxonomy" id="120398"/>
    <lineage>
        <taxon>Eukaryota</taxon>
        <taxon>Sar</taxon>
        <taxon>Stramenopiles</taxon>
        <taxon>Oomycota</taxon>
        <taxon>Saprolegniomycetes</taxon>
        <taxon>Saprolegniales</taxon>
        <taxon>Verrucalvaceae</taxon>
        <taxon>Aphanomyces</taxon>
    </lineage>
</organism>
<keyword evidence="4" id="KW-0472">Membrane</keyword>
<sequence length="2050" mass="227869">MMPSNLRSVLGQLSPKSTAMRRAIRGDRDASPTAITKLLNAKKVVDAKRYILDSGLSDTDLTTVDQKGLSVLDHAVDTCNLDLVACLLSHTNYKLVPNWNGSPLARAMVNKATDVCALLLTTYGSAIDVHYKDKAGEGLLCLAAKVRAGAVLTALIQHGGDVNQTDKHGATPLFYALEGRSAGAWTIQLLVAGGANLGHENNRGRTALAEALSKGRPEKVLALCHANAPLDGCRRKTNPTTVHDDTPPKRHNDKAIANNAFQLASRDEMRALVVTERQFRARHPLHAMVRNGSLASLQQWLDTTTAIGFGALCVWRIEVVANATTPTVVELRFRLASSPETGELVCLGRYTDASRGDYDVHGRCHDPQGGLFGPFVVTKTYVADGATETFNGRVDDCVWRGNLTSSEGNTSQFTYVVPMRDCSLCKHPNVVLPHARICVGCQRGYHKVRWDDVVITDVATGRTCEDTWHVRLKDALSPWQATYHLSGTLWDCEFADGWWSRADDRITLTLCSTKARKTLTGVVDKATKKWTATDHDGRWVVTASIPTWPCDAGCGADTPRYASLCLTCTRERLSAPWVVQFEDSDATMALNVIVQQDTTMKQYRLVGDGHDVTDGAFVSFGTWCGSHVELTKAFDKSSAHFEGDVDGSQWRGLYTPPSGAPTSPFCVSIPMYACLNCVAPMPVANAYCFDCPVPSSSSSSSWQSHIGRDLRVWRGRRSEDRVEWNDESFTVQVHRDQDMYSLSGFGSDGASAFSTLGSWKRTNEIVLTRIYPTCTATFTGPFDALTKSWSGTLAFDHGSGRPMPAQEFYFKVPVWSCLRCANLVPIEHSICFQCDNQRCTTAPVCVVPNVNAVRRDLFTRGQISRLLNERDEAGKMVLMHAAAHGHADLMQEILPYLSRHDVCKVSHDGHMALDLALAQQLVCTQNTFRRSNEGLLRCIELLRRRSDLPIETTHIPKQFDSAKACGEYCTTTTSSTKVQLLGLAKENNWPEVEDLLKTNQPCDLLNAVDPDTGRTVAHLVCNEGNVQILHLLLDQDAIDLNIHDTGGKFPMYYAMKNDHVDCVQALLNSGVSPTALAIREPGDLQIARLNTTAKCYKILLDKYDLMENPNLKLYYKANVGSVKAAEDHERKQETALHAAILTCQQPSVVRMLAQDELIDVNAQDVNGNTALMVASRGESDLSLAYLDILVFCQVDIDISNANGQTALMIAAMAEQVSIVGVLLQWMAEVDIEDKAGYTCLDQVQQQVSKMSKQGNDESSASPYNQILDLLTMEIQIRASSIEFRKKMAKSLTNMTTDEAFLKRGFRKAINCDVVLARTYLDDCVTIHHHDVEFSHMEKIYGEDVDSCALNSILRLRTSDTEYIHEARKHCLEHPVIHRLLSIKWELFGQRLYVEQSLMNTLLLVTTTISSIVFDEVMAITSGPLLVGVVVVTFVFVGCIVSQFLRPRILWQLARILYDGRFVFDPKIQIPNLANKKVRVKYILFPVSVLLTAVLSCVALYGIAIFHVENYFALTNNLVLWVTVAYFLSTELNEARAGILKYFESNINKAQMTVFLIIFCVFVPMKLGIFSVSESVQTGLGGFITIVLWVLTVQYLEVIPSASYLLPMMSNLLQDVWNFFILFGVFQLGLTITFYQLFRHQDDDAFKSLGQSFITTYFVAFGQLPLDSLKSFEAGTVDGDILSGCAVVLMMFHAAVVVLLLLNVLLALMNKTVDVGIEKARIEALASYGYCILRLEESVYTTKDSTDRLIYFVDGKGIKVLNPIFNERVPKAQLPLSDDQVESITAYANDRVDWTYLMRDIEVAMKSVFNTFRDKVCHVQHFIDTDAAVALEKEFKLIEHTVAKISKHITSAAKSRGQDRPSVLNALIGVIKKEVSTFEDQFSVTWHAKDDQNDEHRKCILVHQMTTSIEMDAILKEFREEIQGQIDVTCNRKVVDDVVESDAHKPTVVDLPRLAGSETVVEGSSQSKATDAIESIEAISGNTAENMPTRDDQVGALAIQIQNMKQQMVAQMTRHSDDISEIKQQLEAMTQIVKTFVDAPNTKQRRFKWKK</sequence>
<keyword evidence="4" id="KW-0812">Transmembrane</keyword>
<dbReference type="Pfam" id="PF12796">
    <property type="entry name" value="Ank_2"/>
    <property type="match status" value="2"/>
</dbReference>
<name>A0A485KGL6_9STRA</name>
<dbReference type="PANTHER" id="PTHR24198">
    <property type="entry name" value="ANKYRIN REPEAT AND PROTEIN KINASE DOMAIN-CONTAINING PROTEIN"/>
    <property type="match status" value="1"/>
</dbReference>
<feature type="transmembrane region" description="Helical" evidence="4">
    <location>
        <begin position="1424"/>
        <end position="1444"/>
    </location>
</feature>
<dbReference type="Gene3D" id="1.25.40.20">
    <property type="entry name" value="Ankyrin repeat-containing domain"/>
    <property type="match status" value="4"/>
</dbReference>
<feature type="transmembrane region" description="Helical" evidence="4">
    <location>
        <begin position="1615"/>
        <end position="1637"/>
    </location>
</feature>
<feature type="repeat" description="ANK" evidence="3">
    <location>
        <begin position="168"/>
        <end position="202"/>
    </location>
</feature>
<dbReference type="InterPro" id="IPR002110">
    <property type="entry name" value="Ankyrin_rpt"/>
</dbReference>
<evidence type="ECO:0000256" key="4">
    <source>
        <dbReference type="SAM" id="Phobius"/>
    </source>
</evidence>
<dbReference type="PROSITE" id="PS50088">
    <property type="entry name" value="ANK_REPEAT"/>
    <property type="match status" value="2"/>
</dbReference>
<dbReference type="PROSITE" id="PS50297">
    <property type="entry name" value="ANK_REP_REGION"/>
    <property type="match status" value="1"/>
</dbReference>
<evidence type="ECO:0000313" key="6">
    <source>
        <dbReference type="EMBL" id="VFT81557.1"/>
    </source>
</evidence>
<keyword evidence="4" id="KW-1133">Transmembrane helix</keyword>
<protein>
    <submittedName>
        <fullName evidence="6">Aste57867_4446 protein</fullName>
    </submittedName>
</protein>
<feature type="transmembrane region" description="Helical" evidence="4">
    <location>
        <begin position="1549"/>
        <end position="1569"/>
    </location>
</feature>
<feature type="transmembrane region" description="Helical" evidence="4">
    <location>
        <begin position="1575"/>
        <end position="1595"/>
    </location>
</feature>
<dbReference type="PANTHER" id="PTHR24198:SF165">
    <property type="entry name" value="ANKYRIN REPEAT-CONTAINING PROTEIN-RELATED"/>
    <property type="match status" value="1"/>
</dbReference>
<evidence type="ECO:0000256" key="2">
    <source>
        <dbReference type="ARBA" id="ARBA00023043"/>
    </source>
</evidence>
<keyword evidence="7" id="KW-1185">Reference proteome</keyword>
<evidence type="ECO:0000256" key="3">
    <source>
        <dbReference type="PROSITE-ProRule" id="PRU00023"/>
    </source>
</evidence>
<dbReference type="Pfam" id="PF00023">
    <property type="entry name" value="Ank"/>
    <property type="match status" value="1"/>
</dbReference>
<dbReference type="OrthoDB" id="10057496at2759"/>
<reference evidence="5" key="2">
    <citation type="submission" date="2019-06" db="EMBL/GenBank/DDBJ databases">
        <title>Genomics analysis of Aphanomyces spp. identifies a new class of oomycete effector associated with host adaptation.</title>
        <authorList>
            <person name="Gaulin E."/>
        </authorList>
    </citation>
    <scope>NUCLEOTIDE SEQUENCE</scope>
    <source>
        <strain evidence="5">CBS 578.67</strain>
    </source>
</reference>
<dbReference type="SUPFAM" id="SSF48403">
    <property type="entry name" value="Ankyrin repeat"/>
    <property type="match status" value="2"/>
</dbReference>
<dbReference type="SMART" id="SM00248">
    <property type="entry name" value="ANK"/>
    <property type="match status" value="11"/>
</dbReference>
<proteinExistence type="predicted"/>
<evidence type="ECO:0000256" key="1">
    <source>
        <dbReference type="ARBA" id="ARBA00022737"/>
    </source>
</evidence>
<dbReference type="InterPro" id="IPR036770">
    <property type="entry name" value="Ankyrin_rpt-contain_sf"/>
</dbReference>
<keyword evidence="2 3" id="KW-0040">ANK repeat</keyword>
<reference evidence="6 7" key="1">
    <citation type="submission" date="2019-03" db="EMBL/GenBank/DDBJ databases">
        <authorList>
            <person name="Gaulin E."/>
            <person name="Dumas B."/>
        </authorList>
    </citation>
    <scope>NUCLEOTIDE SEQUENCE [LARGE SCALE GENOMIC DNA]</scope>
    <source>
        <strain evidence="6">CBS 568.67</strain>
    </source>
</reference>
<dbReference type="EMBL" id="CAADRA010001094">
    <property type="protein sequence ID" value="VFT81557.1"/>
    <property type="molecule type" value="Genomic_DNA"/>
</dbReference>
<dbReference type="Proteomes" id="UP000332933">
    <property type="component" value="Unassembled WGS sequence"/>
</dbReference>
<feature type="repeat" description="ANK" evidence="3">
    <location>
        <begin position="1202"/>
        <end position="1234"/>
    </location>
</feature>
<gene>
    <name evidence="6" type="primary">Aste57867_4446</name>
    <name evidence="5" type="ORF">As57867_004434</name>
    <name evidence="6" type="ORF">ASTE57867_4446</name>
</gene>
<evidence type="ECO:0000313" key="5">
    <source>
        <dbReference type="EMBL" id="KAF0713230.1"/>
    </source>
</evidence>
<evidence type="ECO:0000313" key="7">
    <source>
        <dbReference type="Proteomes" id="UP000332933"/>
    </source>
</evidence>